<reference key="1">
    <citation type="journal article" date="2011" name="Mol. Biol. Evol.">
        <title>Unity in variety -- the pan-genome of the Chlamydiae.</title>
        <authorList>
            <person name="Collingro A."/>
            <person name="Tischler P."/>
            <person name="Weinmaier T."/>
            <person name="Penz T."/>
            <person name="Heinz E."/>
            <person name="Brunham R.C."/>
            <person name="Read T.D."/>
            <person name="Bavoil P.M."/>
            <person name="Sachse K."/>
            <person name="Kahane S."/>
            <person name="Friedman M.G."/>
            <person name="Rattei T."/>
            <person name="Myers G.S.A."/>
            <person name="Horn M."/>
        </authorList>
    </citation>
    <scope>NUCLEOTIDE SEQUENCE</scope>
    <source>
        <strain>Z</strain>
    </source>
</reference>
<evidence type="ECO:0000313" key="3">
    <source>
        <dbReference type="Proteomes" id="UP000000496"/>
    </source>
</evidence>
<accession>F8L7W6</accession>
<gene>
    <name evidence="2" type="ordered locus">SNE_A09910</name>
</gene>
<dbReference type="Gene3D" id="2.60.120.460">
    <property type="entry name" value="YjbQ-like"/>
    <property type="match status" value="1"/>
</dbReference>
<evidence type="ECO:0000256" key="1">
    <source>
        <dbReference type="ARBA" id="ARBA00005534"/>
    </source>
</evidence>
<dbReference type="RefSeq" id="WP_013943335.1">
    <property type="nucleotide sequence ID" value="NC_015713.1"/>
</dbReference>
<dbReference type="HOGENOM" id="CLU_096980_0_2_0"/>
<name>F8L7W6_SIMNZ</name>
<sequence length="138" mass="15661">MHRETLIFPTRGREILSITEDVEEVVKSFKGKSGLCHLFLCHTSASLILCENIDPDVRLDLETFARSLIIDGDPKYRHDAEGPDDMPAHIRTVLTHSDLTLPFEDGALLLGTWQGVYLWEHRSSGHHRKVIVSLFSQL</sequence>
<dbReference type="STRING" id="331113.SNE_A09910"/>
<dbReference type="Pfam" id="PF01894">
    <property type="entry name" value="YjbQ"/>
    <property type="match status" value="1"/>
</dbReference>
<dbReference type="EMBL" id="FR872582">
    <property type="protein sequence ID" value="CCB88868.1"/>
    <property type="molecule type" value="Genomic_DNA"/>
</dbReference>
<protein>
    <submittedName>
        <fullName evidence="2">UPF0047 protein sll1880</fullName>
    </submittedName>
</protein>
<reference evidence="2 3" key="2">
    <citation type="journal article" date="2011" name="Mol. Biol. Evol.">
        <title>Unity in variety--the pan-genome of the Chlamydiae.</title>
        <authorList>
            <person name="Collingro A."/>
            <person name="Tischler P."/>
            <person name="Weinmaier T."/>
            <person name="Penz T."/>
            <person name="Heinz E."/>
            <person name="Brunham R.C."/>
            <person name="Read T.D."/>
            <person name="Bavoil P.M."/>
            <person name="Sachse K."/>
            <person name="Kahane S."/>
            <person name="Friedman M.G."/>
            <person name="Rattei T."/>
            <person name="Myers G.S."/>
            <person name="Horn M."/>
        </authorList>
    </citation>
    <scope>NUCLEOTIDE SEQUENCE [LARGE SCALE GENOMIC DNA]</scope>
    <source>
        <strain evidence="3">ATCC VR-1471 / Z</strain>
    </source>
</reference>
<dbReference type="KEGG" id="sng:SNE_A09910"/>
<dbReference type="Proteomes" id="UP000000496">
    <property type="component" value="Chromosome gsn.131"/>
</dbReference>
<dbReference type="PIRSF" id="PIRSF004681">
    <property type="entry name" value="UCP004681"/>
    <property type="match status" value="1"/>
</dbReference>
<dbReference type="PANTHER" id="PTHR30615">
    <property type="entry name" value="UNCHARACTERIZED PROTEIN YJBQ-RELATED"/>
    <property type="match status" value="1"/>
</dbReference>
<dbReference type="InterPro" id="IPR001602">
    <property type="entry name" value="UPF0047_YjbQ-like"/>
</dbReference>
<organism evidence="2 3">
    <name type="scientific">Simkania negevensis (strain ATCC VR-1471 / DSM 27360 / Z)</name>
    <dbReference type="NCBI Taxonomy" id="331113"/>
    <lineage>
        <taxon>Bacteria</taxon>
        <taxon>Pseudomonadati</taxon>
        <taxon>Chlamydiota</taxon>
        <taxon>Chlamydiia</taxon>
        <taxon>Parachlamydiales</taxon>
        <taxon>Simkaniaceae</taxon>
        <taxon>Simkania</taxon>
    </lineage>
</organism>
<dbReference type="SUPFAM" id="SSF111038">
    <property type="entry name" value="YjbQ-like"/>
    <property type="match status" value="1"/>
</dbReference>
<dbReference type="AlphaFoldDB" id="F8L7W6"/>
<dbReference type="eggNOG" id="COG0432">
    <property type="taxonomic scope" value="Bacteria"/>
</dbReference>
<dbReference type="NCBIfam" id="TIGR00149">
    <property type="entry name" value="TIGR00149_YjbQ"/>
    <property type="match status" value="1"/>
</dbReference>
<proteinExistence type="inferred from homology"/>
<dbReference type="OrthoDB" id="9801725at2"/>
<dbReference type="PANTHER" id="PTHR30615:SF8">
    <property type="entry name" value="UPF0047 PROTEIN C4A8.02C"/>
    <property type="match status" value="1"/>
</dbReference>
<comment type="similarity">
    <text evidence="1">Belongs to the UPF0047 family.</text>
</comment>
<dbReference type="InterPro" id="IPR035917">
    <property type="entry name" value="YjbQ-like_sf"/>
</dbReference>
<evidence type="ECO:0000313" key="2">
    <source>
        <dbReference type="EMBL" id="CCB88868.1"/>
    </source>
</evidence>
<keyword evidence="3" id="KW-1185">Reference proteome</keyword>